<comment type="subcellular location">
    <subcellularLocation>
        <location evidence="1">Membrane</location>
        <topology evidence="1">Single-pass type II membrane protein</topology>
    </subcellularLocation>
</comment>
<evidence type="ECO:0000256" key="8">
    <source>
        <dbReference type="ARBA" id="ARBA00023136"/>
    </source>
</evidence>
<evidence type="ECO:0000256" key="1">
    <source>
        <dbReference type="ARBA" id="ARBA00004606"/>
    </source>
</evidence>
<name>A0A0P5NA15_9CRUS</name>
<accession>A0A0P5NA15</accession>
<keyword evidence="6" id="KW-0735">Signal-anchor</keyword>
<dbReference type="GO" id="GO:0016020">
    <property type="term" value="C:membrane"/>
    <property type="evidence" value="ECO:0007669"/>
    <property type="project" value="UniProtKB-SubCell"/>
</dbReference>
<dbReference type="OrthoDB" id="6362155at2759"/>
<dbReference type="GO" id="GO:0016266">
    <property type="term" value="P:protein O-linked glycosylation via N-acetyl-galactosamine"/>
    <property type="evidence" value="ECO:0007669"/>
    <property type="project" value="TreeGrafter"/>
</dbReference>
<dbReference type="Pfam" id="PF01501">
    <property type="entry name" value="Glyco_transf_8"/>
    <property type="match status" value="1"/>
</dbReference>
<reference evidence="13" key="1">
    <citation type="submission" date="2015-10" db="EMBL/GenBank/DDBJ databases">
        <title>EvidentialGene: Evidence-directed Construction of Complete mRNA Transcriptomes without Genomes.</title>
        <authorList>
            <person name="Gilbert D.G."/>
        </authorList>
    </citation>
    <scope>NUCLEOTIDE SEQUENCE</scope>
</reference>
<keyword evidence="7" id="KW-1133">Transmembrane helix</keyword>
<dbReference type="GO" id="GO:0140563">
    <property type="term" value="F:UDP-D-xylose:beta-D-glucoside alpha-1,3-D-xylosyltransferase activity"/>
    <property type="evidence" value="ECO:0007669"/>
    <property type="project" value="UniProtKB-EC"/>
</dbReference>
<proteinExistence type="inferred from homology"/>
<evidence type="ECO:0000256" key="9">
    <source>
        <dbReference type="ARBA" id="ARBA00023180"/>
    </source>
</evidence>
<evidence type="ECO:0000256" key="12">
    <source>
        <dbReference type="ARBA" id="ARBA00049181"/>
    </source>
</evidence>
<keyword evidence="3" id="KW-0328">Glycosyltransferase</keyword>
<evidence type="ECO:0000256" key="3">
    <source>
        <dbReference type="ARBA" id="ARBA00022676"/>
    </source>
</evidence>
<comment type="similarity">
    <text evidence="2">Belongs to the glycosyltransferase 8 family.</text>
</comment>
<organism evidence="13">
    <name type="scientific">Daphnia magna</name>
    <dbReference type="NCBI Taxonomy" id="35525"/>
    <lineage>
        <taxon>Eukaryota</taxon>
        <taxon>Metazoa</taxon>
        <taxon>Ecdysozoa</taxon>
        <taxon>Arthropoda</taxon>
        <taxon>Crustacea</taxon>
        <taxon>Branchiopoda</taxon>
        <taxon>Diplostraca</taxon>
        <taxon>Cladocera</taxon>
        <taxon>Anomopoda</taxon>
        <taxon>Daphniidae</taxon>
        <taxon>Daphnia</taxon>
    </lineage>
</organism>
<evidence type="ECO:0000313" key="13">
    <source>
        <dbReference type="EMBL" id="JAN37421.1"/>
    </source>
</evidence>
<evidence type="ECO:0000256" key="4">
    <source>
        <dbReference type="ARBA" id="ARBA00022679"/>
    </source>
</evidence>
<comment type="function">
    <text evidence="10">Glycosyltransferase which elongates the O-linked glucose attached to EGF-like repeats in the extracellular domain of Notch proteins by catalyzing the addition of xylose.</text>
</comment>
<dbReference type="InterPro" id="IPR051993">
    <property type="entry name" value="Glycosyltransferase_8"/>
</dbReference>
<dbReference type="EC" id="2.4.2.42" evidence="11"/>
<keyword evidence="5" id="KW-0812">Transmembrane</keyword>
<dbReference type="Gene3D" id="3.90.550.10">
    <property type="entry name" value="Spore Coat Polysaccharide Biosynthesis Protein SpsA, Chain A"/>
    <property type="match status" value="1"/>
</dbReference>
<keyword evidence="9" id="KW-0325">Glycoprotein</keyword>
<protein>
    <recommendedName>
        <fullName evidence="11">UDP-D-xylose:beta-D-glucoside alpha-1,3-D-xylosyltransferase</fullName>
        <ecNumber evidence="11">2.4.2.42</ecNumber>
    </recommendedName>
</protein>
<evidence type="ECO:0000256" key="5">
    <source>
        <dbReference type="ARBA" id="ARBA00022692"/>
    </source>
</evidence>
<dbReference type="SUPFAM" id="SSF53448">
    <property type="entry name" value="Nucleotide-diphospho-sugar transferases"/>
    <property type="match status" value="1"/>
</dbReference>
<sequence length="369" mass="42656">MARQTQLVLRVASLASFLFILLRLFGVFKAQQQPHQARLSISPFSSSLVFQNKKDFSTTDEKTREIHIAAVVCGNRATEALVMMKSALIMCSNFIRFTLFVDSETSGVLNETIRLWPDNILKRMSLDIRPVSYPEDNADEWKALFKPCASVRLFFPSLLKEVDSVLYVDVDTVFLSSPFHIWQHLSKMNHTQLVALGPDTQDPTEGWYSKYASHPYYGKFGINSGVMLMNLTKMRKFGWEKYVVRVHEQYKNRIMWGDQDIINTIFHFHPEKLYVYPCNYIYVPTHCSITSLCQKAEQQGIYILHGYYNAFINDHLPALKAIYTSMQQHSFGDNLQMLFVNMKENLMKTPTSDCRKVMSSFLKLVLMVS</sequence>
<dbReference type="AlphaFoldDB" id="A0A0P5NA15"/>
<evidence type="ECO:0000256" key="2">
    <source>
        <dbReference type="ARBA" id="ARBA00006351"/>
    </source>
</evidence>
<evidence type="ECO:0000256" key="10">
    <source>
        <dbReference type="ARBA" id="ARBA00037301"/>
    </source>
</evidence>
<evidence type="ECO:0000256" key="11">
    <source>
        <dbReference type="ARBA" id="ARBA00038854"/>
    </source>
</evidence>
<comment type="catalytic activity">
    <reaction evidence="12">
        <text>3-O-(beta-D-glucosyl)-L-seryl-[EGF-like domain protein] + UDP-alpha-D-xylose = 3-O-[alpha-D-xylosyl-(1-&gt;3)-beta-D-glucosyl]-L-seryl-[EGF-like domain protein] + UDP + H(+)</text>
        <dbReference type="Rhea" id="RHEA:56064"/>
        <dbReference type="Rhea" id="RHEA-COMP:14610"/>
        <dbReference type="Rhea" id="RHEA-COMP:14611"/>
        <dbReference type="ChEBI" id="CHEBI:15378"/>
        <dbReference type="ChEBI" id="CHEBI:57632"/>
        <dbReference type="ChEBI" id="CHEBI:58223"/>
        <dbReference type="ChEBI" id="CHEBI:140575"/>
        <dbReference type="ChEBI" id="CHEBI:140576"/>
        <dbReference type="EC" id="2.4.2.42"/>
    </reaction>
</comment>
<keyword evidence="4 13" id="KW-0808">Transferase</keyword>
<dbReference type="InterPro" id="IPR002495">
    <property type="entry name" value="Glyco_trans_8"/>
</dbReference>
<evidence type="ECO:0000256" key="7">
    <source>
        <dbReference type="ARBA" id="ARBA00022989"/>
    </source>
</evidence>
<dbReference type="PANTHER" id="PTHR46012">
    <property type="entry name" value="IP22168P"/>
    <property type="match status" value="1"/>
</dbReference>
<dbReference type="EMBL" id="GDIQ01057316">
    <property type="protein sequence ID" value="JAN37421.1"/>
    <property type="molecule type" value="Transcribed_RNA"/>
</dbReference>
<dbReference type="InterPro" id="IPR029044">
    <property type="entry name" value="Nucleotide-diphossugar_trans"/>
</dbReference>
<keyword evidence="8" id="KW-0472">Membrane</keyword>
<dbReference type="PANTHER" id="PTHR46012:SF2">
    <property type="entry name" value="IP22168P"/>
    <property type="match status" value="1"/>
</dbReference>
<evidence type="ECO:0000256" key="6">
    <source>
        <dbReference type="ARBA" id="ARBA00022968"/>
    </source>
</evidence>